<evidence type="ECO:0000313" key="2">
    <source>
        <dbReference type="Proteomes" id="UP001515500"/>
    </source>
</evidence>
<dbReference type="GeneID" id="120262882"/>
<feature type="region of interest" description="Disordered" evidence="1">
    <location>
        <begin position="91"/>
        <end position="299"/>
    </location>
</feature>
<protein>
    <submittedName>
        <fullName evidence="3">Serine/arginine repetitive matrix protein 1-like</fullName>
    </submittedName>
</protein>
<feature type="compositionally biased region" description="Low complexity" evidence="1">
    <location>
        <begin position="207"/>
        <end position="225"/>
    </location>
</feature>
<feature type="compositionally biased region" description="Low complexity" evidence="1">
    <location>
        <begin position="147"/>
        <end position="160"/>
    </location>
</feature>
<feature type="compositionally biased region" description="Polar residues" evidence="1">
    <location>
        <begin position="186"/>
        <end position="197"/>
    </location>
</feature>
<gene>
    <name evidence="3" type="primary">LOC120262882</name>
</gene>
<accession>A0AB40BI27</accession>
<evidence type="ECO:0000313" key="3">
    <source>
        <dbReference type="RefSeq" id="XP_039126725.1"/>
    </source>
</evidence>
<dbReference type="Proteomes" id="UP001515500">
    <property type="component" value="Chromosome 6"/>
</dbReference>
<feature type="compositionally biased region" description="Basic and acidic residues" evidence="1">
    <location>
        <begin position="227"/>
        <end position="241"/>
    </location>
</feature>
<reference evidence="3" key="1">
    <citation type="submission" date="2025-08" db="UniProtKB">
        <authorList>
            <consortium name="RefSeq"/>
        </authorList>
    </citation>
    <scope>IDENTIFICATION</scope>
</reference>
<feature type="compositionally biased region" description="Basic and acidic residues" evidence="1">
    <location>
        <begin position="36"/>
        <end position="45"/>
    </location>
</feature>
<name>A0AB40BI27_DIOCR</name>
<evidence type="ECO:0000256" key="1">
    <source>
        <dbReference type="SAM" id="MobiDB-lite"/>
    </source>
</evidence>
<dbReference type="RefSeq" id="XP_039126725.1">
    <property type="nucleotide sequence ID" value="XM_039270791.1"/>
</dbReference>
<feature type="compositionally biased region" description="Low complexity" evidence="1">
    <location>
        <begin position="281"/>
        <end position="297"/>
    </location>
</feature>
<organism evidence="2 3">
    <name type="scientific">Dioscorea cayennensis subsp. rotundata</name>
    <name type="common">White Guinea yam</name>
    <name type="synonym">Dioscorea rotundata</name>
    <dbReference type="NCBI Taxonomy" id="55577"/>
    <lineage>
        <taxon>Eukaryota</taxon>
        <taxon>Viridiplantae</taxon>
        <taxon>Streptophyta</taxon>
        <taxon>Embryophyta</taxon>
        <taxon>Tracheophyta</taxon>
        <taxon>Spermatophyta</taxon>
        <taxon>Magnoliopsida</taxon>
        <taxon>Liliopsida</taxon>
        <taxon>Dioscoreales</taxon>
        <taxon>Dioscoreaceae</taxon>
        <taxon>Dioscorea</taxon>
    </lineage>
</organism>
<feature type="compositionally biased region" description="Low complexity" evidence="1">
    <location>
        <begin position="265"/>
        <end position="274"/>
    </location>
</feature>
<sequence>MASAALVNNAGVSPENFLDCPPAYGWLSPRMSFSRDLPDDSKNPEKPSPVPETSDLEASPKDIVDFEFLLHDPVAMLPADELFSDGKLVPLQLAPSLPTPSVAEPSLLDSSTTTSRRSSEIPVPEPSSVLSPKAPRCSSRWRELLGLKKLQNPKLSSSPPSKNPNPNPNPNPYPNPRSLKRLLNRNPRSSSTDSSMSIPLLRDSDSESVSLSSCRLSLSSSSSSSGPDHDELPRISLDSEKPTQAPISLNRNPPRIRVSKPRSEPTPATRTGRSATRRTETAASAPPARVSSVDSPRMNASGKVVFQGLERSSSSPGSFNGGPRVKLRGMERSYSANVVRVSPVLNVPVCSLRGSSSRSASVFGFGHLFGSATRNPPTPSFKKA</sequence>
<feature type="compositionally biased region" description="Pro residues" evidence="1">
    <location>
        <begin position="161"/>
        <end position="175"/>
    </location>
</feature>
<dbReference type="PANTHER" id="PTHR31722:SF0">
    <property type="entry name" value="OS06G0675200 PROTEIN"/>
    <property type="match status" value="1"/>
</dbReference>
<keyword evidence="2" id="KW-1185">Reference proteome</keyword>
<dbReference type="PANTHER" id="PTHR31722">
    <property type="entry name" value="OS06G0675200 PROTEIN"/>
    <property type="match status" value="1"/>
</dbReference>
<dbReference type="AlphaFoldDB" id="A0AB40BI27"/>
<feature type="compositionally biased region" description="Low complexity" evidence="1">
    <location>
        <begin position="110"/>
        <end position="132"/>
    </location>
</feature>
<feature type="region of interest" description="Disordered" evidence="1">
    <location>
        <begin position="31"/>
        <end position="59"/>
    </location>
</feature>
<proteinExistence type="predicted"/>